<dbReference type="Proteomes" id="UP000236946">
    <property type="component" value="Unassembled WGS sequence"/>
</dbReference>
<reference evidence="2" key="1">
    <citation type="submission" date="2017-09" db="EMBL/GenBank/DDBJ databases">
        <title>Depth-based differentiation of microbial function through sediment-hosted aquifers and enrichment of novel symbionts in the deep terrestrial subsurface.</title>
        <authorList>
            <person name="Probst A.J."/>
            <person name="Ladd B."/>
            <person name="Jarett J.K."/>
            <person name="Geller-Mcgrath D.E."/>
            <person name="Sieber C.M.K."/>
            <person name="Emerson J.B."/>
            <person name="Anantharaman K."/>
            <person name="Thomas B.C."/>
            <person name="Malmstrom R."/>
            <person name="Stieglmeier M."/>
            <person name="Klingl A."/>
            <person name="Woyke T."/>
            <person name="Ryan C.M."/>
            <person name="Banfield J.F."/>
        </authorList>
    </citation>
    <scope>NUCLEOTIDE SEQUENCE [LARGE SCALE GENOMIC DNA]</scope>
</reference>
<comment type="caution">
    <text evidence="1">The sequence shown here is derived from an EMBL/GenBank/DDBJ whole genome shotgun (WGS) entry which is preliminary data.</text>
</comment>
<accession>A0A2H9T1B4</accession>
<dbReference type="InterPro" id="IPR000836">
    <property type="entry name" value="PRTase_dom"/>
</dbReference>
<gene>
    <name evidence="1" type="ORF">COU98_01560</name>
</gene>
<evidence type="ECO:0000313" key="1">
    <source>
        <dbReference type="EMBL" id="PJE69524.1"/>
    </source>
</evidence>
<organism evidence="1 2">
    <name type="scientific">Candidatus Staskawiczbacteria bacterium CG10_big_fil_rev_8_21_14_0_10_38_10</name>
    <dbReference type="NCBI Taxonomy" id="1974891"/>
    <lineage>
        <taxon>Bacteria</taxon>
        <taxon>Candidatus Staskawicziibacteriota</taxon>
    </lineage>
</organism>
<protein>
    <submittedName>
        <fullName evidence="1">Uncharacterized protein</fullName>
    </submittedName>
</protein>
<dbReference type="Gene3D" id="3.40.50.2020">
    <property type="match status" value="1"/>
</dbReference>
<name>A0A2H9T1B4_9BACT</name>
<proteinExistence type="predicted"/>
<sequence>MINLFPNPRDFEGVVMDEKTILDWFDRCDAIWLHDGDPQKPHAELTSGMCSNGFFDCLRVLCHPNLCEILAQQLVKRLRQNGIESVDWVIGSPYAAITFSYEVAKALGAVHSFVEKDPLDQAGKKMVWRRAVVPEGETVLQIEELITTSGTFKEVRRAVTEGNPKPVDVLSVVGSLVHRPPKLPADYGDLRVIPLIEKEVWAVKPEDCPLCKAGSPRLRPKTHWKELTGKA</sequence>
<dbReference type="InterPro" id="IPR029057">
    <property type="entry name" value="PRTase-like"/>
</dbReference>
<dbReference type="SUPFAM" id="SSF53271">
    <property type="entry name" value="PRTase-like"/>
    <property type="match status" value="1"/>
</dbReference>
<evidence type="ECO:0000313" key="2">
    <source>
        <dbReference type="Proteomes" id="UP000236946"/>
    </source>
</evidence>
<dbReference type="CDD" id="cd06223">
    <property type="entry name" value="PRTases_typeI"/>
    <property type="match status" value="1"/>
</dbReference>
<dbReference type="AlphaFoldDB" id="A0A2H9T1B4"/>
<dbReference type="EMBL" id="PFEN01000028">
    <property type="protein sequence ID" value="PJE69524.1"/>
    <property type="molecule type" value="Genomic_DNA"/>
</dbReference>